<dbReference type="InterPro" id="IPR036875">
    <property type="entry name" value="Znf_CCHC_sf"/>
</dbReference>
<dbReference type="SUPFAM" id="SSF57756">
    <property type="entry name" value="Retrovirus zinc finger-like domains"/>
    <property type="match status" value="1"/>
</dbReference>
<reference evidence="5" key="1">
    <citation type="submission" date="2025-08" db="UniProtKB">
        <authorList>
            <consortium name="Ensembl"/>
        </authorList>
    </citation>
    <scope>IDENTIFICATION</scope>
</reference>
<feature type="domain" description="CCHC-type" evidence="3">
    <location>
        <begin position="312"/>
        <end position="326"/>
    </location>
</feature>
<evidence type="ECO:0000256" key="1">
    <source>
        <dbReference type="PROSITE-ProRule" id="PRU00047"/>
    </source>
</evidence>
<dbReference type="AlphaFoldDB" id="A0A8C5W6C2"/>
<dbReference type="PROSITE" id="PS50158">
    <property type="entry name" value="ZF_CCHC"/>
    <property type="match status" value="1"/>
</dbReference>
<dbReference type="GeneTree" id="ENSGT00940000159113"/>
<dbReference type="PROSITE" id="PS50804">
    <property type="entry name" value="SCAN_BOX"/>
    <property type="match status" value="1"/>
</dbReference>
<dbReference type="Proteomes" id="UP000694569">
    <property type="component" value="Unplaced"/>
</dbReference>
<protein>
    <recommendedName>
        <fullName evidence="7">CCHC-type domain-containing protein</fullName>
    </recommendedName>
</protein>
<evidence type="ECO:0000256" key="2">
    <source>
        <dbReference type="SAM" id="MobiDB-lite"/>
    </source>
</evidence>
<reference evidence="5" key="2">
    <citation type="submission" date="2025-09" db="UniProtKB">
        <authorList>
            <consortium name="Ensembl"/>
        </authorList>
    </citation>
    <scope>IDENTIFICATION</scope>
</reference>
<dbReference type="InterPro" id="IPR001878">
    <property type="entry name" value="Znf_CCHC"/>
</dbReference>
<evidence type="ECO:0000313" key="6">
    <source>
        <dbReference type="Proteomes" id="UP000694569"/>
    </source>
</evidence>
<dbReference type="Pfam" id="PF02023">
    <property type="entry name" value="SCAN"/>
    <property type="match status" value="1"/>
</dbReference>
<dbReference type="SMART" id="SM00343">
    <property type="entry name" value="ZnF_C2HC"/>
    <property type="match status" value="1"/>
</dbReference>
<dbReference type="InterPro" id="IPR038269">
    <property type="entry name" value="SCAN_sf"/>
</dbReference>
<evidence type="ECO:0000259" key="3">
    <source>
        <dbReference type="PROSITE" id="PS50158"/>
    </source>
</evidence>
<organism evidence="5 6">
    <name type="scientific">Leptobrachium leishanense</name>
    <name type="common">Leishan spiny toad</name>
    <dbReference type="NCBI Taxonomy" id="445787"/>
    <lineage>
        <taxon>Eukaryota</taxon>
        <taxon>Metazoa</taxon>
        <taxon>Chordata</taxon>
        <taxon>Craniata</taxon>
        <taxon>Vertebrata</taxon>
        <taxon>Euteleostomi</taxon>
        <taxon>Amphibia</taxon>
        <taxon>Batrachia</taxon>
        <taxon>Anura</taxon>
        <taxon>Pelobatoidea</taxon>
        <taxon>Megophryidae</taxon>
        <taxon>Leptobrachium</taxon>
    </lineage>
</organism>
<evidence type="ECO:0008006" key="7">
    <source>
        <dbReference type="Google" id="ProtNLM"/>
    </source>
</evidence>
<accession>A0A8C5W6C2</accession>
<keyword evidence="6" id="KW-1185">Reference proteome</keyword>
<dbReference type="OrthoDB" id="9907264at2759"/>
<dbReference type="Ensembl" id="ENSLLET00000023566.1">
    <property type="protein sequence ID" value="ENSLLEP00000022693.1"/>
    <property type="gene ID" value="ENSLLEG00000014411.1"/>
</dbReference>
<dbReference type="PANTHER" id="PTHR46888:SF15">
    <property type="entry name" value="ZINC FINGER AND SCAN DOMAIN-CONTAINING PROTEIN 12-LIKE"/>
    <property type="match status" value="1"/>
</dbReference>
<proteinExistence type="predicted"/>
<dbReference type="InterPro" id="IPR003309">
    <property type="entry name" value="SCAN_dom"/>
</dbReference>
<evidence type="ECO:0000313" key="5">
    <source>
        <dbReference type="Ensembl" id="ENSLLEP00000022693.1"/>
    </source>
</evidence>
<dbReference type="PANTHER" id="PTHR46888">
    <property type="entry name" value="ZINC KNUCKLE DOMAINCONTAINING PROTEIN-RELATED"/>
    <property type="match status" value="1"/>
</dbReference>
<feature type="domain" description="SCAN box" evidence="4">
    <location>
        <begin position="180"/>
        <end position="243"/>
    </location>
</feature>
<name>A0A8C5W6C2_9ANUR</name>
<dbReference type="Gene3D" id="1.10.4020.10">
    <property type="entry name" value="DNA breaking-rejoining enzymes"/>
    <property type="match status" value="1"/>
</dbReference>
<feature type="region of interest" description="Disordered" evidence="2">
    <location>
        <begin position="255"/>
        <end position="282"/>
    </location>
</feature>
<feature type="compositionally biased region" description="Polar residues" evidence="2">
    <location>
        <begin position="263"/>
        <end position="275"/>
    </location>
</feature>
<keyword evidence="1" id="KW-0863">Zinc-finger</keyword>
<sequence>MSWVKAAQTLKPEMMEELIKQLVQSNALLQAAHTDQQETNRLLAVATQAAITEQKEFSLRIHNQIQSLAERTPSMENVSAVRKRVQAALQKMTAEDDVETFLKVFERLAEHEGLPKDQWAVVLAPFLTGDPQKAYFDLSAAEAQQYRRLKTEILARLGVTVALRARRIHAWEFKVDKPVRSQIYDLVHLTRMWLQPEITNPAQMVERVVVDRFVRALPMPIQRFAGRADPKDIDELVALVERFLSTEDFLRSAVTKISPPPRSQKSTTFAKSSSGPRGKKEEVQAIENHTMQRIKRPNLPSEVRQDWGPVLCWRCHEPGHMVASCPLNQEPMDCGFSRRQSLVATPGGSPQQTVETEKQVCVITVDGCKMTALLDSGSLVTLVYAALVNPQKVKQQLMGV</sequence>
<dbReference type="GO" id="GO:0003676">
    <property type="term" value="F:nucleic acid binding"/>
    <property type="evidence" value="ECO:0007669"/>
    <property type="project" value="InterPro"/>
</dbReference>
<evidence type="ECO:0000259" key="4">
    <source>
        <dbReference type="PROSITE" id="PS50804"/>
    </source>
</evidence>
<dbReference type="GO" id="GO:0008270">
    <property type="term" value="F:zinc ion binding"/>
    <property type="evidence" value="ECO:0007669"/>
    <property type="project" value="UniProtKB-KW"/>
</dbReference>
<keyword evidence="1" id="KW-0479">Metal-binding</keyword>
<keyword evidence="1" id="KW-0862">Zinc</keyword>
<dbReference type="SUPFAM" id="SSF47353">
    <property type="entry name" value="Retrovirus capsid dimerization domain-like"/>
    <property type="match status" value="1"/>
</dbReference>
<dbReference type="Gene3D" id="4.10.60.10">
    <property type="entry name" value="Zinc finger, CCHC-type"/>
    <property type="match status" value="1"/>
</dbReference>